<feature type="region of interest" description="Disordered" evidence="1">
    <location>
        <begin position="253"/>
        <end position="276"/>
    </location>
</feature>
<evidence type="ECO:0000313" key="2">
    <source>
        <dbReference type="EMBL" id="AHJ13131.1"/>
    </source>
</evidence>
<evidence type="ECO:0000256" key="1">
    <source>
        <dbReference type="SAM" id="MobiDB-lite"/>
    </source>
</evidence>
<dbReference type="EMBL" id="CP007201">
    <property type="protein sequence ID" value="AHJ13131.1"/>
    <property type="molecule type" value="Genomic_DNA"/>
</dbReference>
<proteinExistence type="predicted"/>
<dbReference type="Proteomes" id="UP000019322">
    <property type="component" value="Chromosome"/>
</dbReference>
<evidence type="ECO:0000313" key="3">
    <source>
        <dbReference type="Proteomes" id="UP000019322"/>
    </source>
</evidence>
<dbReference type="AlphaFoldDB" id="A0AA86ALW7"/>
<accession>A0AA86ALW7</accession>
<protein>
    <submittedName>
        <fullName evidence="2">Uncharacterized protein</fullName>
    </submittedName>
</protein>
<reference evidence="2 3" key="1">
    <citation type="journal article" date="2014" name="Environ. Microbiol.">
        <title>Insights into organohalide respiration and the versatile catabolism of Sulfurospirillum multivorans gained from comparative genomics and physiological studies.</title>
        <authorList>
            <person name="Goris T."/>
            <person name="Schubert T."/>
            <person name="Gadkari J."/>
            <person name="Wubet T."/>
            <person name="Tarkka M."/>
            <person name="Buscot F."/>
            <person name="Adrian L."/>
            <person name="Diekert G."/>
        </authorList>
    </citation>
    <scope>NUCLEOTIDE SEQUENCE [LARGE SCALE GENOMIC DNA]</scope>
    <source>
        <strain evidence="3">DM 12446 / JCM 15788 / NBRC 109480</strain>
    </source>
</reference>
<name>A0AA86ALW7_SULMK</name>
<dbReference type="KEGG" id="smul:SMUL_1876"/>
<dbReference type="RefSeq" id="WP_025345004.1">
    <property type="nucleotide sequence ID" value="NZ_CP007201.1"/>
</dbReference>
<organism evidence="2 3">
    <name type="scientific">Sulfurospirillum multivorans (strain DM 12446 / JCM 15788 / NBRC 109480)</name>
    <dbReference type="NCBI Taxonomy" id="1150621"/>
    <lineage>
        <taxon>Bacteria</taxon>
        <taxon>Pseudomonadati</taxon>
        <taxon>Campylobacterota</taxon>
        <taxon>Epsilonproteobacteria</taxon>
        <taxon>Campylobacterales</taxon>
        <taxon>Sulfurospirillaceae</taxon>
        <taxon>Sulfurospirillum</taxon>
    </lineage>
</organism>
<gene>
    <name evidence="2" type="ORF">SMUL_1876</name>
</gene>
<sequence>MAKEKTADPVERAKSLKTSILNQIEGIDLSVSDYAQKKSNISQIFKINAGLRAAQFSGERDLGITVSSSKNIKEVIEVLNKASGVMEYLLNQTAYLTKRGETDAAIEMIQEQAKLQEKLNDAVKTLDETVNGYLAKGYGRKATINEYKEAIYAKKIEEAIKLYKSGKKLSEIVKTSELPVEVLTDKCGPFKNEFLDANKKEIEKLFFKEQNLKQLSESYEVKIKHIRATLILWAKTDQKLAELLEAYFETEKASSANEEATAPSEESGADKVLETV</sequence>